<evidence type="ECO:0000313" key="6">
    <source>
        <dbReference type="Proteomes" id="UP000070700"/>
    </source>
</evidence>
<dbReference type="InterPro" id="IPR002110">
    <property type="entry name" value="Ankyrin_rpt"/>
</dbReference>
<dbReference type="RefSeq" id="XP_018061533.1">
    <property type="nucleotide sequence ID" value="XM_018207055.1"/>
</dbReference>
<evidence type="ECO:0000313" key="5">
    <source>
        <dbReference type="EMBL" id="KUJ07178.1"/>
    </source>
</evidence>
<reference evidence="5 6" key="1">
    <citation type="submission" date="2015-10" db="EMBL/GenBank/DDBJ databases">
        <title>Full genome of DAOMC 229536 Phialocephala scopiformis, a fungal endophyte of spruce producing the potent anti-insectan compound rugulosin.</title>
        <authorList>
            <consortium name="DOE Joint Genome Institute"/>
            <person name="Walker A.K."/>
            <person name="Frasz S.L."/>
            <person name="Seifert K.A."/>
            <person name="Miller J.D."/>
            <person name="Mondo S.J."/>
            <person name="Labutti K."/>
            <person name="Lipzen A."/>
            <person name="Dockter R."/>
            <person name="Kennedy M."/>
            <person name="Grigoriev I.V."/>
            <person name="Spatafora J.W."/>
        </authorList>
    </citation>
    <scope>NUCLEOTIDE SEQUENCE [LARGE SCALE GENOMIC DNA]</scope>
    <source>
        <strain evidence="5 6">CBS 120377</strain>
    </source>
</reference>
<accession>A0A132B436</accession>
<feature type="signal peptide" evidence="4">
    <location>
        <begin position="1"/>
        <end position="27"/>
    </location>
</feature>
<dbReference type="Gene3D" id="1.25.40.20">
    <property type="entry name" value="Ankyrin repeat-containing domain"/>
    <property type="match status" value="1"/>
</dbReference>
<evidence type="ECO:0000256" key="4">
    <source>
        <dbReference type="SAM" id="SignalP"/>
    </source>
</evidence>
<dbReference type="PANTHER" id="PTHR24198:SF165">
    <property type="entry name" value="ANKYRIN REPEAT-CONTAINING PROTEIN-RELATED"/>
    <property type="match status" value="1"/>
</dbReference>
<proteinExistence type="predicted"/>
<feature type="chain" id="PRO_5007287841" evidence="4">
    <location>
        <begin position="28"/>
        <end position="471"/>
    </location>
</feature>
<dbReference type="InParanoid" id="A0A132B436"/>
<dbReference type="PANTHER" id="PTHR24198">
    <property type="entry name" value="ANKYRIN REPEAT AND PROTEIN KINASE DOMAIN-CONTAINING PROTEIN"/>
    <property type="match status" value="1"/>
</dbReference>
<sequence length="471" mass="52612">MPLAIAAGLGNLAMVELLLACSPEISAENVNGNCFPVIGYPGDAEESPQLYIFPTPLYMACAQGHMDVMQLLVDHGADMSLPSPQDRIGLSRHNGNIVHTLQPPTRPFDGSELYVNDIQPFGGSYDYDSGRSWKTPFDAATFGRTDDTLNIMRAHRATAGHSSVVETLPILSVTNFEIWETILQPKEDVSKTVINLEFLFAAGLDLRATKVEGQSFILWVLDHDVEYIRALNPGRSRLLKTHIPHFVSAILELLAIDNLKIHQYYKLFLTILQVYDVLTLARILSGILKHSNTETAKEFLFNIFLHIIRRMDSSIEALDIVTAIIRATRANQNLVTRGFRVARKPLPASHQEITSRKNTGSKSARGDINVSQRISIDFLRKYFDALCFDRCGATRQALTNIMLIINMIECDLVNFLLLVDNDNELDSSSGFESLETNLETESQFKTHQANEDLLNIQKSHSAAKYHGPCLI</sequence>
<dbReference type="SMART" id="SM00248">
    <property type="entry name" value="ANK"/>
    <property type="match status" value="2"/>
</dbReference>
<feature type="repeat" description="ANK" evidence="3">
    <location>
        <begin position="55"/>
        <end position="84"/>
    </location>
</feature>
<organism evidence="5 6">
    <name type="scientific">Mollisia scopiformis</name>
    <name type="common">Conifer needle endophyte fungus</name>
    <name type="synonym">Phialocephala scopiformis</name>
    <dbReference type="NCBI Taxonomy" id="149040"/>
    <lineage>
        <taxon>Eukaryota</taxon>
        <taxon>Fungi</taxon>
        <taxon>Dikarya</taxon>
        <taxon>Ascomycota</taxon>
        <taxon>Pezizomycotina</taxon>
        <taxon>Leotiomycetes</taxon>
        <taxon>Helotiales</taxon>
        <taxon>Mollisiaceae</taxon>
        <taxon>Mollisia</taxon>
    </lineage>
</organism>
<dbReference type="AlphaFoldDB" id="A0A132B436"/>
<protein>
    <submittedName>
        <fullName evidence="5">Uncharacterized protein</fullName>
    </submittedName>
</protein>
<dbReference type="KEGG" id="psco:LY89DRAFT_370779"/>
<keyword evidence="6" id="KW-1185">Reference proteome</keyword>
<evidence type="ECO:0000256" key="3">
    <source>
        <dbReference type="PROSITE-ProRule" id="PRU00023"/>
    </source>
</evidence>
<dbReference type="SUPFAM" id="SSF48403">
    <property type="entry name" value="Ankyrin repeat"/>
    <property type="match status" value="1"/>
</dbReference>
<dbReference type="Proteomes" id="UP000070700">
    <property type="component" value="Unassembled WGS sequence"/>
</dbReference>
<evidence type="ECO:0000256" key="2">
    <source>
        <dbReference type="ARBA" id="ARBA00023043"/>
    </source>
</evidence>
<dbReference type="InterPro" id="IPR036770">
    <property type="entry name" value="Ankyrin_rpt-contain_sf"/>
</dbReference>
<dbReference type="PROSITE" id="PS50088">
    <property type="entry name" value="ANK_REPEAT"/>
    <property type="match status" value="1"/>
</dbReference>
<dbReference type="GeneID" id="28816781"/>
<evidence type="ECO:0000256" key="1">
    <source>
        <dbReference type="ARBA" id="ARBA00022737"/>
    </source>
</evidence>
<name>A0A132B436_MOLSC</name>
<dbReference type="Pfam" id="PF00023">
    <property type="entry name" value="Ank"/>
    <property type="match status" value="1"/>
</dbReference>
<keyword evidence="2 3" id="KW-0040">ANK repeat</keyword>
<dbReference type="EMBL" id="KQ947441">
    <property type="protein sequence ID" value="KUJ07178.1"/>
    <property type="molecule type" value="Genomic_DNA"/>
</dbReference>
<keyword evidence="4" id="KW-0732">Signal</keyword>
<keyword evidence="1" id="KW-0677">Repeat</keyword>
<dbReference type="PROSITE" id="PS50297">
    <property type="entry name" value="ANK_REP_REGION"/>
    <property type="match status" value="1"/>
</dbReference>
<dbReference type="OrthoDB" id="194358at2759"/>
<gene>
    <name evidence="5" type="ORF">LY89DRAFT_370779</name>
</gene>